<dbReference type="Pfam" id="PF21413">
    <property type="entry name" value="SHQ1-like_CS"/>
    <property type="match status" value="1"/>
</dbReference>
<dbReference type="GO" id="GO:0005737">
    <property type="term" value="C:cytoplasm"/>
    <property type="evidence" value="ECO:0007669"/>
    <property type="project" value="TreeGrafter"/>
</dbReference>
<dbReference type="Gene3D" id="2.60.40.790">
    <property type="match status" value="1"/>
</dbReference>
<protein>
    <submittedName>
        <fullName evidence="3">SHQ1 protein</fullName>
    </submittedName>
</protein>
<dbReference type="AlphaFoldDB" id="A0A9P3UJD8"/>
<name>A0A9P3UJD8_LYOSH</name>
<evidence type="ECO:0000256" key="1">
    <source>
        <dbReference type="ARBA" id="ARBA00005607"/>
    </source>
</evidence>
<dbReference type="PANTHER" id="PTHR12967:SF0">
    <property type="entry name" value="PROTEIN SHQ1 HOMOLOG"/>
    <property type="match status" value="1"/>
</dbReference>
<dbReference type="InterPro" id="IPR008978">
    <property type="entry name" value="HSP20-like_chaperone"/>
</dbReference>
<dbReference type="GO" id="GO:0051082">
    <property type="term" value="F:unfolded protein binding"/>
    <property type="evidence" value="ECO:0007669"/>
    <property type="project" value="TreeGrafter"/>
</dbReference>
<dbReference type="InterPro" id="IPR039742">
    <property type="entry name" value="Shq1"/>
</dbReference>
<dbReference type="Proteomes" id="UP001063166">
    <property type="component" value="Unassembled WGS sequence"/>
</dbReference>
<dbReference type="GO" id="GO:0000493">
    <property type="term" value="P:box H/ACA snoRNP assembly"/>
    <property type="evidence" value="ECO:0007669"/>
    <property type="project" value="InterPro"/>
</dbReference>
<proteinExistence type="inferred from homology"/>
<organism evidence="3 4">
    <name type="scientific">Lyophyllum shimeji</name>
    <name type="common">Hon-shimeji</name>
    <name type="synonym">Tricholoma shimeji</name>
    <dbReference type="NCBI Taxonomy" id="47721"/>
    <lineage>
        <taxon>Eukaryota</taxon>
        <taxon>Fungi</taxon>
        <taxon>Dikarya</taxon>
        <taxon>Basidiomycota</taxon>
        <taxon>Agaricomycotina</taxon>
        <taxon>Agaricomycetes</taxon>
        <taxon>Agaricomycetidae</taxon>
        <taxon>Agaricales</taxon>
        <taxon>Tricholomatineae</taxon>
        <taxon>Lyophyllaceae</taxon>
        <taxon>Lyophyllum</taxon>
    </lineage>
</organism>
<dbReference type="InterPro" id="IPR048696">
    <property type="entry name" value="SHQ1-like_CS"/>
</dbReference>
<sequence>MITPRFSCSQTEESVIISIYCPSVRAADVEIHVEETLVSVHINPYFLRLNFSYPLVEDESSLANYDPSSGYLTLTLTKENKGQVFDDLDLLAKLLAPRPAVPHPTIEVVSEGTEQTDQTEQDDLAMRTRSLSLHRKEIDLSLEREEILRAAENDWQLPQEVPEPPLSTSVQKYYGFLNMHSGYFRHVTHTENEVNELGADAEVCTVAERRRKRLQHEEQKWDEEYYMADFADDEYIRELLTWTHPHTDHIENFQYTEEENAVMLRLPRKEYLATPTQTHNLYLTLLTLLFAYAYESRTTQHDPTPESAWTISTLTPAFSALDPPNSAAVSVADPLTFSTDELSETFVTSYRRSLAFPLYRSFILAEACRMDVAGFLSRGKRTVVRCLLEMKNILDHHEVYYVYSKVWVDDFCVWTQAYASDDMLLGLGKQVAELRIAKSSIGWRLEALEAATQEIEERESDSDDEDSDDSA</sequence>
<feature type="domain" description="CS" evidence="2">
    <location>
        <begin position="1"/>
        <end position="89"/>
    </location>
</feature>
<comment type="similarity">
    <text evidence="1">Belongs to the SHQ1 family.</text>
</comment>
<dbReference type="InterPro" id="IPR007009">
    <property type="entry name" value="Shq1_C"/>
</dbReference>
<dbReference type="OrthoDB" id="73639at2759"/>
<comment type="caution">
    <text evidence="3">The sequence shown here is derived from an EMBL/GenBank/DDBJ whole genome shotgun (WGS) entry which is preliminary data.</text>
</comment>
<dbReference type="Pfam" id="PF04925">
    <property type="entry name" value="SHQ1"/>
    <property type="match status" value="1"/>
</dbReference>
<dbReference type="GO" id="GO:0005654">
    <property type="term" value="C:nucleoplasm"/>
    <property type="evidence" value="ECO:0007669"/>
    <property type="project" value="TreeGrafter"/>
</dbReference>
<evidence type="ECO:0000313" key="4">
    <source>
        <dbReference type="Proteomes" id="UP001063166"/>
    </source>
</evidence>
<dbReference type="CDD" id="cd06463">
    <property type="entry name" value="p23_like"/>
    <property type="match status" value="1"/>
</dbReference>
<dbReference type="SUPFAM" id="SSF49764">
    <property type="entry name" value="HSP20-like chaperones"/>
    <property type="match status" value="1"/>
</dbReference>
<gene>
    <name evidence="3" type="ORF">LshimejAT787_0209320</name>
</gene>
<accession>A0A9P3UJD8</accession>
<evidence type="ECO:0000259" key="2">
    <source>
        <dbReference type="PROSITE" id="PS51203"/>
    </source>
</evidence>
<dbReference type="PANTHER" id="PTHR12967">
    <property type="entry name" value="PROTEIN SHQ1 HOMOLOG"/>
    <property type="match status" value="1"/>
</dbReference>
<evidence type="ECO:0000313" key="3">
    <source>
        <dbReference type="EMBL" id="GLB35367.1"/>
    </source>
</evidence>
<reference evidence="3" key="1">
    <citation type="submission" date="2022-07" db="EMBL/GenBank/DDBJ databases">
        <title>The genome of Lyophyllum shimeji provides insight into the initial evolution of ectomycorrhizal fungal genome.</title>
        <authorList>
            <person name="Kobayashi Y."/>
            <person name="Shibata T."/>
            <person name="Hirakawa H."/>
            <person name="Shigenobu S."/>
            <person name="Nishiyama T."/>
            <person name="Yamada A."/>
            <person name="Hasebe M."/>
            <person name="Kawaguchi M."/>
        </authorList>
    </citation>
    <scope>NUCLEOTIDE SEQUENCE</scope>
    <source>
        <strain evidence="3">AT787</strain>
    </source>
</reference>
<dbReference type="PROSITE" id="PS51203">
    <property type="entry name" value="CS"/>
    <property type="match status" value="1"/>
</dbReference>
<keyword evidence="4" id="KW-1185">Reference proteome</keyword>
<dbReference type="EMBL" id="BRPK01000002">
    <property type="protein sequence ID" value="GLB35367.1"/>
    <property type="molecule type" value="Genomic_DNA"/>
</dbReference>
<dbReference type="InterPro" id="IPR007052">
    <property type="entry name" value="CS_dom"/>
</dbReference>